<dbReference type="SUPFAM" id="SSF53850">
    <property type="entry name" value="Periplasmic binding protein-like II"/>
    <property type="match status" value="1"/>
</dbReference>
<proteinExistence type="inferred from homology"/>
<evidence type="ECO:0000313" key="7">
    <source>
        <dbReference type="Proteomes" id="UP001418637"/>
    </source>
</evidence>
<evidence type="ECO:0000256" key="1">
    <source>
        <dbReference type="ARBA" id="ARBA00009437"/>
    </source>
</evidence>
<dbReference type="InterPro" id="IPR036390">
    <property type="entry name" value="WH_DNA-bd_sf"/>
</dbReference>
<dbReference type="CDD" id="cd05466">
    <property type="entry name" value="PBP2_LTTR_substrate"/>
    <property type="match status" value="1"/>
</dbReference>
<name>A0ABV0BFJ3_9HYPH</name>
<sequence length="292" mass="33589">MNERDWKLLLVLHEQGSITKASNVLHLTQPALSTRLRLIEDFFGVQAVVRGKKGVQFTAEGEYLVRKARHVLGELEGIRDTLDSMRNATAGTLRIGASHFFTRYLLPPLLKEFKARYPDVEFRVYTGWDKETMNRLLANDIHIAFIREDWNWTGIKRRLFSENVLVVHKDPFSIEELPQLPQIHFTSEPSNQMLIDNWWAEQFTVPAQVGMVVDRVDACLEMVKVGLGYGFLPARILQGHKGLHVEAMRYRSGAFLERGTWMLLRDEASVLSPVQEFVQLVEETDFSGSEYI</sequence>
<dbReference type="SUPFAM" id="SSF46785">
    <property type="entry name" value="Winged helix' DNA-binding domain"/>
    <property type="match status" value="1"/>
</dbReference>
<evidence type="ECO:0000256" key="2">
    <source>
        <dbReference type="ARBA" id="ARBA00023015"/>
    </source>
</evidence>
<dbReference type="Gene3D" id="1.10.10.10">
    <property type="entry name" value="Winged helix-like DNA-binding domain superfamily/Winged helix DNA-binding domain"/>
    <property type="match status" value="1"/>
</dbReference>
<comment type="caution">
    <text evidence="6">The sequence shown here is derived from an EMBL/GenBank/DDBJ whole genome shotgun (WGS) entry which is preliminary data.</text>
</comment>
<dbReference type="PROSITE" id="PS50931">
    <property type="entry name" value="HTH_LYSR"/>
    <property type="match status" value="1"/>
</dbReference>
<organism evidence="6 7">
    <name type="scientific">Hohaiivirga grylli</name>
    <dbReference type="NCBI Taxonomy" id="3133970"/>
    <lineage>
        <taxon>Bacteria</taxon>
        <taxon>Pseudomonadati</taxon>
        <taxon>Pseudomonadota</taxon>
        <taxon>Alphaproteobacteria</taxon>
        <taxon>Hyphomicrobiales</taxon>
        <taxon>Methylobacteriaceae</taxon>
        <taxon>Hohaiivirga</taxon>
    </lineage>
</organism>
<comment type="similarity">
    <text evidence="1">Belongs to the LysR transcriptional regulatory family.</text>
</comment>
<dbReference type="EMBL" id="JBBYXI010000001">
    <property type="protein sequence ID" value="MEN3929470.1"/>
    <property type="molecule type" value="Genomic_DNA"/>
</dbReference>
<keyword evidence="3" id="KW-0238">DNA-binding</keyword>
<evidence type="ECO:0000256" key="3">
    <source>
        <dbReference type="ARBA" id="ARBA00023125"/>
    </source>
</evidence>
<evidence type="ECO:0000259" key="5">
    <source>
        <dbReference type="PROSITE" id="PS50931"/>
    </source>
</evidence>
<keyword evidence="4" id="KW-0804">Transcription</keyword>
<dbReference type="PANTHER" id="PTHR30126">
    <property type="entry name" value="HTH-TYPE TRANSCRIPTIONAL REGULATOR"/>
    <property type="match status" value="1"/>
</dbReference>
<dbReference type="Pfam" id="PF03466">
    <property type="entry name" value="LysR_substrate"/>
    <property type="match status" value="1"/>
</dbReference>
<accession>A0ABV0BFJ3</accession>
<reference evidence="6 7" key="1">
    <citation type="submission" date="2024-04" db="EMBL/GenBank/DDBJ databases">
        <title>A novel species isolated from cricket.</title>
        <authorList>
            <person name="Wang H.-C."/>
        </authorList>
    </citation>
    <scope>NUCLEOTIDE SEQUENCE [LARGE SCALE GENOMIC DNA]</scope>
    <source>
        <strain evidence="6 7">WL0021</strain>
    </source>
</reference>
<protein>
    <submittedName>
        <fullName evidence="6">LysR family transcriptional regulator</fullName>
    </submittedName>
</protein>
<dbReference type="InterPro" id="IPR005119">
    <property type="entry name" value="LysR_subst-bd"/>
</dbReference>
<feature type="domain" description="HTH lysR-type" evidence="5">
    <location>
        <begin position="1"/>
        <end position="58"/>
    </location>
</feature>
<dbReference type="InterPro" id="IPR036388">
    <property type="entry name" value="WH-like_DNA-bd_sf"/>
</dbReference>
<evidence type="ECO:0000313" key="6">
    <source>
        <dbReference type="EMBL" id="MEN3929470.1"/>
    </source>
</evidence>
<gene>
    <name evidence="6" type="ORF">WJT86_00170</name>
</gene>
<dbReference type="Proteomes" id="UP001418637">
    <property type="component" value="Unassembled WGS sequence"/>
</dbReference>
<dbReference type="PANTHER" id="PTHR30126:SF78">
    <property type="entry name" value="HTH LYSR-TYPE DOMAIN-CONTAINING PROTEIN"/>
    <property type="match status" value="1"/>
</dbReference>
<dbReference type="RefSeq" id="WP_346335470.1">
    <property type="nucleotide sequence ID" value="NZ_JBBYXI010000001.1"/>
</dbReference>
<keyword evidence="2" id="KW-0805">Transcription regulation</keyword>
<keyword evidence="7" id="KW-1185">Reference proteome</keyword>
<dbReference type="InterPro" id="IPR000847">
    <property type="entry name" value="LysR_HTH_N"/>
</dbReference>
<dbReference type="PRINTS" id="PR00039">
    <property type="entry name" value="HTHLYSR"/>
</dbReference>
<dbReference type="Pfam" id="PF00126">
    <property type="entry name" value="HTH_1"/>
    <property type="match status" value="1"/>
</dbReference>
<dbReference type="Gene3D" id="3.40.190.290">
    <property type="match status" value="1"/>
</dbReference>
<evidence type="ECO:0000256" key="4">
    <source>
        <dbReference type="ARBA" id="ARBA00023163"/>
    </source>
</evidence>